<accession>A0A136LXK9</accession>
<evidence type="ECO:0000313" key="2">
    <source>
        <dbReference type="Proteomes" id="UP000070457"/>
    </source>
</evidence>
<sequence>MIETEELLPVNTDWQPEKMLSNSRITLYELIREHLSSQMLSSDSLTVLAPCMGSSIKDILLTIPYAPFVRIVTVDSGRFSDLPGAEIDIPGREKLIAEYFASYRREAAGNYMNESALEISPLGRGSLIHAEMDQLNCVAAKWEESLSGATPVQKLRAHMVRPDEDLMTLSLERFQMPVQDFFTAYGTEHEFDLVISRAAQFAMSFQSTQTGMLRSLRPGGIIVTDNDDLRRMRPFGETRLEWQARHAAVIGCLNRDMSQLYELELSEALQSHLLMHGIPFGYPDSGGLWNTRMLLMLQKLSQV</sequence>
<protein>
    <submittedName>
        <fullName evidence="1">Uncharacterized protein</fullName>
    </submittedName>
</protein>
<comment type="caution">
    <text evidence="1">The sequence shown here is derived from an EMBL/GenBank/DDBJ whole genome shotgun (WGS) entry which is preliminary data.</text>
</comment>
<dbReference type="STRING" id="1617426.TR69_WS6001000386"/>
<reference evidence="1 2" key="1">
    <citation type="submission" date="2015-02" db="EMBL/GenBank/DDBJ databases">
        <title>Improved understanding of the partial-nitritation anammox process through 23 genomes representing the majority of the microbial community.</title>
        <authorList>
            <person name="Speth D.R."/>
            <person name="In T Zandt M."/>
            <person name="Guerrero Cruz S."/>
            <person name="Jetten M.S."/>
            <person name="Dutilh B.E."/>
        </authorList>
    </citation>
    <scope>NUCLEOTIDE SEQUENCE [LARGE SCALE GENOMIC DNA]</scope>
    <source>
        <strain evidence="1">OLB20</strain>
    </source>
</reference>
<dbReference type="Proteomes" id="UP000070457">
    <property type="component" value="Unassembled WGS sequence"/>
</dbReference>
<dbReference type="EMBL" id="JYNZ01000003">
    <property type="protein sequence ID" value="KXK26383.1"/>
    <property type="molecule type" value="Genomic_DNA"/>
</dbReference>
<dbReference type="AlphaFoldDB" id="A0A136LXK9"/>
<proteinExistence type="predicted"/>
<name>A0A136LXK9_9BACT</name>
<gene>
    <name evidence="1" type="ORF">TR69_WS6001000386</name>
</gene>
<organism evidence="1 2">
    <name type="scientific">candidate division WS6 bacterium OLB20</name>
    <dbReference type="NCBI Taxonomy" id="1617426"/>
    <lineage>
        <taxon>Bacteria</taxon>
        <taxon>Candidatus Dojkabacteria</taxon>
    </lineage>
</organism>
<evidence type="ECO:0000313" key="1">
    <source>
        <dbReference type="EMBL" id="KXK26383.1"/>
    </source>
</evidence>